<sequence length="526" mass="57548">MQWTRVGASLAAVIAAAGLTACGGDGSGDMSDVDFISTNSTEPQKPLIPADTSDVPGATLIDLIYSGLVYFDENGEVHNDQAESIEKTDDVTYKVTLKEDAVFSDGSPVRAQDYVDTWNNAVENSMLSAYFFEPIKGYKEGSASMEGLKVVDEKTFTIELEEPTADFETRLGYSVFFPMHESAFDDIDAYGQNPVGSGPYKLQEWNHNQNAILVPNEKYEGDRKAQNDGLNFVFYADASAAYADLLSGNLDVLDSVPSSAMANFETDLGERAVNEPAAIFQSITIPAGDENFSGEAGALRRQALSMAIDREEITQTIFQGTNTPAVDFTSPVLNDGATDIPGNDVLTYNPDKARELWAKAEEMKPFEGPFTVAYNSDGSHKEWVDAVVNFIRNTLKIDAQPAPYPDFKSLRDEVTNKTIEGAFRTGWQSVYPSPSSFLEPLYATGAATNDADYSNPEFDSLLKKAAAASSEKESVERVNDAQAVLMKDLPAIPLWYTNSTGGYSERVDNVIFTWKSKPLYYKVTLK</sequence>
<gene>
    <name evidence="3" type="ORF">CSING_03255</name>
</gene>
<dbReference type="RefSeq" id="WP_042529630.1">
    <property type="nucleotide sequence ID" value="NZ_CP010827.1"/>
</dbReference>
<protein>
    <submittedName>
        <fullName evidence="3">ABC-type oligopeptide transport system, periplasmic component</fullName>
    </submittedName>
</protein>
<dbReference type="Gene3D" id="3.90.76.10">
    <property type="entry name" value="Dipeptide-binding Protein, Domain 1"/>
    <property type="match status" value="1"/>
</dbReference>
<dbReference type="InterPro" id="IPR030678">
    <property type="entry name" value="Peptide/Ni-bd"/>
</dbReference>
<evidence type="ECO:0000313" key="3">
    <source>
        <dbReference type="EMBL" id="AJI78201.1"/>
    </source>
</evidence>
<dbReference type="Gene3D" id="3.40.190.10">
    <property type="entry name" value="Periplasmic binding protein-like II"/>
    <property type="match status" value="1"/>
</dbReference>
<name>A0A0B6F2D8_9CORY</name>
<dbReference type="OrthoDB" id="9046151at2"/>
<keyword evidence="1" id="KW-0732">Signal</keyword>
<dbReference type="InterPro" id="IPR039424">
    <property type="entry name" value="SBP_5"/>
</dbReference>
<evidence type="ECO:0000259" key="2">
    <source>
        <dbReference type="Pfam" id="PF00496"/>
    </source>
</evidence>
<dbReference type="Proteomes" id="UP000031890">
    <property type="component" value="Chromosome"/>
</dbReference>
<evidence type="ECO:0000313" key="4">
    <source>
        <dbReference type="Proteomes" id="UP000031890"/>
    </source>
</evidence>
<dbReference type="GO" id="GO:1904680">
    <property type="term" value="F:peptide transmembrane transporter activity"/>
    <property type="evidence" value="ECO:0007669"/>
    <property type="project" value="TreeGrafter"/>
</dbReference>
<dbReference type="KEGG" id="csx:CSING_03255"/>
<dbReference type="PIRSF" id="PIRSF002741">
    <property type="entry name" value="MppA"/>
    <property type="match status" value="1"/>
</dbReference>
<dbReference type="GO" id="GO:0015833">
    <property type="term" value="P:peptide transport"/>
    <property type="evidence" value="ECO:0007669"/>
    <property type="project" value="TreeGrafter"/>
</dbReference>
<dbReference type="CDD" id="cd00995">
    <property type="entry name" value="PBP2_NikA_DppA_OppA_like"/>
    <property type="match status" value="1"/>
</dbReference>
<dbReference type="PROSITE" id="PS51257">
    <property type="entry name" value="PROKAR_LIPOPROTEIN"/>
    <property type="match status" value="1"/>
</dbReference>
<proteinExistence type="predicted"/>
<dbReference type="PANTHER" id="PTHR30290:SF83">
    <property type="entry name" value="ABC TRANSPORTER SUBSTRATE-BINDING PROTEIN"/>
    <property type="match status" value="1"/>
</dbReference>
<dbReference type="AlphaFoldDB" id="A0A0B6F2D8"/>
<dbReference type="Pfam" id="PF00496">
    <property type="entry name" value="SBP_bac_5"/>
    <property type="match status" value="1"/>
</dbReference>
<reference evidence="3 4" key="1">
    <citation type="journal article" date="2015" name="Genome Announc.">
        <title>Complete Genome Sequence and Annotation of Corynebacterium singulare DSM 44357, Isolated from a Human Semen Specimen.</title>
        <authorList>
            <person name="Merten M."/>
            <person name="Brinkrolf K."/>
            <person name="Albersmeier A."/>
            <person name="Kutter Y."/>
            <person name="Ruckert C."/>
            <person name="Tauch A."/>
        </authorList>
    </citation>
    <scope>NUCLEOTIDE SEQUENCE [LARGE SCALE GENOMIC DNA]</scope>
    <source>
        <strain evidence="3">IBS B52218</strain>
    </source>
</reference>
<feature type="signal peptide" evidence="1">
    <location>
        <begin position="1"/>
        <end position="23"/>
    </location>
</feature>
<dbReference type="SUPFAM" id="SSF53850">
    <property type="entry name" value="Periplasmic binding protein-like II"/>
    <property type="match status" value="1"/>
</dbReference>
<dbReference type="PANTHER" id="PTHR30290">
    <property type="entry name" value="PERIPLASMIC BINDING COMPONENT OF ABC TRANSPORTER"/>
    <property type="match status" value="1"/>
</dbReference>
<dbReference type="HOGENOM" id="CLU_017028_0_3_11"/>
<evidence type="ECO:0000256" key="1">
    <source>
        <dbReference type="SAM" id="SignalP"/>
    </source>
</evidence>
<dbReference type="InterPro" id="IPR000914">
    <property type="entry name" value="SBP_5_dom"/>
</dbReference>
<dbReference type="GO" id="GO:0042597">
    <property type="term" value="C:periplasmic space"/>
    <property type="evidence" value="ECO:0007669"/>
    <property type="project" value="UniProtKB-ARBA"/>
</dbReference>
<feature type="chain" id="PRO_5038965999" evidence="1">
    <location>
        <begin position="24"/>
        <end position="526"/>
    </location>
</feature>
<dbReference type="Gene3D" id="3.10.105.10">
    <property type="entry name" value="Dipeptide-binding Protein, Domain 3"/>
    <property type="match status" value="1"/>
</dbReference>
<accession>A0A0B6F2D8</accession>
<dbReference type="GO" id="GO:0043190">
    <property type="term" value="C:ATP-binding cassette (ABC) transporter complex"/>
    <property type="evidence" value="ECO:0007669"/>
    <property type="project" value="InterPro"/>
</dbReference>
<organism evidence="3 4">
    <name type="scientific">Corynebacterium singulare</name>
    <dbReference type="NCBI Taxonomy" id="161899"/>
    <lineage>
        <taxon>Bacteria</taxon>
        <taxon>Bacillati</taxon>
        <taxon>Actinomycetota</taxon>
        <taxon>Actinomycetes</taxon>
        <taxon>Mycobacteriales</taxon>
        <taxon>Corynebacteriaceae</taxon>
        <taxon>Corynebacterium</taxon>
    </lineage>
</organism>
<dbReference type="STRING" id="161899.CSING_03255"/>
<feature type="domain" description="Solute-binding protein family 5" evidence="2">
    <location>
        <begin position="77"/>
        <end position="447"/>
    </location>
</feature>
<dbReference type="EMBL" id="CP010827">
    <property type="protein sequence ID" value="AJI78201.1"/>
    <property type="molecule type" value="Genomic_DNA"/>
</dbReference>